<dbReference type="CDD" id="cd06782">
    <property type="entry name" value="cpPDZ_CPP-like"/>
    <property type="match status" value="1"/>
</dbReference>
<dbReference type="Pfam" id="PF17820">
    <property type="entry name" value="PDZ_6"/>
    <property type="match status" value="1"/>
</dbReference>
<feature type="signal peptide" evidence="1">
    <location>
        <begin position="1"/>
        <end position="26"/>
    </location>
</feature>
<dbReference type="InterPro" id="IPR041489">
    <property type="entry name" value="PDZ_6"/>
</dbReference>
<keyword evidence="1" id="KW-0732">Signal</keyword>
<dbReference type="Proteomes" id="UP000383122">
    <property type="component" value="Unassembled WGS sequence"/>
</dbReference>
<keyword evidence="4" id="KW-1185">Reference proteome</keyword>
<dbReference type="Gene3D" id="2.30.42.10">
    <property type="match status" value="1"/>
</dbReference>
<protein>
    <submittedName>
        <fullName evidence="3">Putative CtpA-like serine protease</fullName>
        <ecNumber evidence="3">3.4.21.-</ecNumber>
    </submittedName>
</protein>
<sequence length="563" mass="60044">MYLRLFKTCAFTVVFGLSLLPHVSSASPTFLIRGHSGGALYVVNDGEARKPMLIGESMTGGVDLNSHSGVACGWEQGQLGGEHFWVEDLITGRTRLMFGVRPAADAPAAASIVATNGGHCLAYRAHSVYSFSTENEPVVIRIGRDDAQVPDEVRGLFFSDSRDETLVLYSASFAIVSGNGSAGGRSIRISKDMVSGLTLRSFGHYAQLTEDGAYVYANAYLTNSEDEELVALVRLDAKTGRFLNIVTSALYPKAASLAGGPFEFNDEPFLFLKNGSELIGSFGGNHYLFSRTCQEAYRGCQGSARMLSIRDQQPVMFGNRTGRRESRVIVRPSDSHILAVLEHDGLLPFAPDTVAAPLGDLIAIAHGNRTSGTYIAPKLRSPSSIGESAIISGRYAVCEDLDGKPDKRRCGTPAFGTKVTVVGILAAESVGDGPDGMSVEIPMKVAATKQCNGPCEVWTIKSNLQLQSSDDSVVGIGVLLKESQDHHGAEVSGVIPGSPADKASLMAGDRITEVDGTPVMLLSLPEVVFLVRGRPNSWVTLAVKRAARHITVNVERVPLEGAP</sequence>
<dbReference type="InterPro" id="IPR001478">
    <property type="entry name" value="PDZ"/>
</dbReference>
<feature type="chain" id="PRO_5022922341" evidence="1">
    <location>
        <begin position="27"/>
        <end position="563"/>
    </location>
</feature>
<dbReference type="PROSITE" id="PS50106">
    <property type="entry name" value="PDZ"/>
    <property type="match status" value="1"/>
</dbReference>
<evidence type="ECO:0000259" key="2">
    <source>
        <dbReference type="PROSITE" id="PS50106"/>
    </source>
</evidence>
<dbReference type="EMBL" id="CABPSP010000022">
    <property type="protein sequence ID" value="VVE75893.1"/>
    <property type="molecule type" value="Genomic_DNA"/>
</dbReference>
<dbReference type="AlphaFoldDB" id="A0A5E5ATV1"/>
<evidence type="ECO:0000313" key="4">
    <source>
        <dbReference type="Proteomes" id="UP000383122"/>
    </source>
</evidence>
<dbReference type="SMART" id="SM00228">
    <property type="entry name" value="PDZ"/>
    <property type="match status" value="1"/>
</dbReference>
<dbReference type="SUPFAM" id="SSF50156">
    <property type="entry name" value="PDZ domain-like"/>
    <property type="match status" value="1"/>
</dbReference>
<dbReference type="InterPro" id="IPR036034">
    <property type="entry name" value="PDZ_sf"/>
</dbReference>
<reference evidence="3 4" key="1">
    <citation type="submission" date="2019-08" db="EMBL/GenBank/DDBJ databases">
        <authorList>
            <person name="Peeters C."/>
        </authorList>
    </citation>
    <scope>NUCLEOTIDE SEQUENCE [LARGE SCALE GENOMIC DNA]</scope>
    <source>
        <strain evidence="3 4">LMG 31117</strain>
    </source>
</reference>
<organism evidence="3 4">
    <name type="scientific">Pandoraea anapnoica</name>
    <dbReference type="NCBI Taxonomy" id="2508301"/>
    <lineage>
        <taxon>Bacteria</taxon>
        <taxon>Pseudomonadati</taxon>
        <taxon>Pseudomonadota</taxon>
        <taxon>Betaproteobacteria</taxon>
        <taxon>Burkholderiales</taxon>
        <taxon>Burkholderiaceae</taxon>
        <taxon>Pandoraea</taxon>
    </lineage>
</organism>
<gene>
    <name evidence="3" type="ORF">PAN31117_05278</name>
</gene>
<evidence type="ECO:0000313" key="3">
    <source>
        <dbReference type="EMBL" id="VVE75893.1"/>
    </source>
</evidence>
<accession>A0A5E5ATV1</accession>
<dbReference type="EC" id="3.4.21.-" evidence="3"/>
<feature type="domain" description="PDZ" evidence="2">
    <location>
        <begin position="463"/>
        <end position="558"/>
    </location>
</feature>
<dbReference type="GO" id="GO:0006508">
    <property type="term" value="P:proteolysis"/>
    <property type="evidence" value="ECO:0007669"/>
    <property type="project" value="UniProtKB-KW"/>
</dbReference>
<dbReference type="GO" id="GO:0008233">
    <property type="term" value="F:peptidase activity"/>
    <property type="evidence" value="ECO:0007669"/>
    <property type="project" value="UniProtKB-KW"/>
</dbReference>
<evidence type="ECO:0000256" key="1">
    <source>
        <dbReference type="SAM" id="SignalP"/>
    </source>
</evidence>
<name>A0A5E5ATV1_9BURK</name>
<proteinExistence type="predicted"/>
<keyword evidence="3" id="KW-0378">Hydrolase</keyword>
<keyword evidence="3" id="KW-0645">Protease</keyword>